<feature type="transmembrane region" description="Helical" evidence="6">
    <location>
        <begin position="92"/>
        <end position="112"/>
    </location>
</feature>
<evidence type="ECO:0000313" key="8">
    <source>
        <dbReference type="EMBL" id="MDO3380687.1"/>
    </source>
</evidence>
<evidence type="ECO:0000256" key="2">
    <source>
        <dbReference type="ARBA" id="ARBA00022475"/>
    </source>
</evidence>
<comment type="caution">
    <text evidence="8">The sequence shown here is derived from an EMBL/GenBank/DDBJ whole genome shotgun (WGS) entry which is preliminary data.</text>
</comment>
<dbReference type="RefSeq" id="WP_302710810.1">
    <property type="nucleotide sequence ID" value="NZ_JAULRT010000031.1"/>
</dbReference>
<keyword evidence="3 6" id="KW-0812">Transmembrane</keyword>
<evidence type="ECO:0000256" key="3">
    <source>
        <dbReference type="ARBA" id="ARBA00022692"/>
    </source>
</evidence>
<proteinExistence type="predicted"/>
<dbReference type="Pfam" id="PF00482">
    <property type="entry name" value="T2SSF"/>
    <property type="match status" value="1"/>
</dbReference>
<dbReference type="InterPro" id="IPR018076">
    <property type="entry name" value="T2SS_GspF_dom"/>
</dbReference>
<feature type="transmembrane region" description="Helical" evidence="6">
    <location>
        <begin position="118"/>
        <end position="136"/>
    </location>
</feature>
<organism evidence="8 9">
    <name type="scientific">Gilvimarinus algae</name>
    <dbReference type="NCBI Taxonomy" id="3058037"/>
    <lineage>
        <taxon>Bacteria</taxon>
        <taxon>Pseudomonadati</taxon>
        <taxon>Pseudomonadota</taxon>
        <taxon>Gammaproteobacteria</taxon>
        <taxon>Cellvibrionales</taxon>
        <taxon>Cellvibrionaceae</taxon>
        <taxon>Gilvimarinus</taxon>
    </lineage>
</organism>
<dbReference type="PANTHER" id="PTHR35007">
    <property type="entry name" value="INTEGRAL MEMBRANE PROTEIN-RELATED"/>
    <property type="match status" value="1"/>
</dbReference>
<keyword evidence="2" id="KW-1003">Cell membrane</keyword>
<evidence type="ECO:0000313" key="9">
    <source>
        <dbReference type="Proteomes" id="UP001168380"/>
    </source>
</evidence>
<dbReference type="EMBL" id="JAULRT010000031">
    <property type="protein sequence ID" value="MDO3380687.1"/>
    <property type="molecule type" value="Genomic_DNA"/>
</dbReference>
<accession>A0ABT8T9B8</accession>
<evidence type="ECO:0000256" key="1">
    <source>
        <dbReference type="ARBA" id="ARBA00004651"/>
    </source>
</evidence>
<evidence type="ECO:0000256" key="6">
    <source>
        <dbReference type="SAM" id="Phobius"/>
    </source>
</evidence>
<evidence type="ECO:0000259" key="7">
    <source>
        <dbReference type="Pfam" id="PF00482"/>
    </source>
</evidence>
<protein>
    <submittedName>
        <fullName evidence="8">Type II secretion system F family protein</fullName>
    </submittedName>
</protein>
<keyword evidence="9" id="KW-1185">Reference proteome</keyword>
<dbReference type="PANTHER" id="PTHR35007:SF2">
    <property type="entry name" value="PILUS ASSEMBLE PROTEIN"/>
    <property type="match status" value="1"/>
</dbReference>
<comment type="subcellular location">
    <subcellularLocation>
        <location evidence="1">Cell membrane</location>
        <topology evidence="1">Multi-pass membrane protein</topology>
    </subcellularLocation>
</comment>
<gene>
    <name evidence="8" type="ORF">QWI16_00795</name>
</gene>
<feature type="domain" description="Type II secretion system protein GspF" evidence="7">
    <location>
        <begin position="155"/>
        <end position="281"/>
    </location>
</feature>
<sequence length="294" mass="32913">MSDNLIAFAAGLCVAVSVMAVIYFIAALSYMLTDEERSYMDEPPAFMRPIWPLIRLLTYVLGSNLPSSYLTKVDNNLQKNGVSFMVTAEEYICARIVIALLLPLLGWMALASSGDVDPLLLILLFAGGYYLPVAWVKDTRRKRDAELIRSLPVYLEYLTMCVDAGLNFAGALKQAVEKGPRGAMRNEFRIVLRDISSGQTRGDALNRLAERVDLKDISVFVRAVVQAEKMGSSMKNTLLVQAKTRLNERFQRAEKMAMEAPVKLVIPLVIFIFPLTFIILLFPIVVKYIEQGTF</sequence>
<name>A0ABT8T9B8_9GAMM</name>
<keyword evidence="4 6" id="KW-1133">Transmembrane helix</keyword>
<evidence type="ECO:0000256" key="4">
    <source>
        <dbReference type="ARBA" id="ARBA00022989"/>
    </source>
</evidence>
<evidence type="ECO:0000256" key="5">
    <source>
        <dbReference type="ARBA" id="ARBA00023136"/>
    </source>
</evidence>
<keyword evidence="5 6" id="KW-0472">Membrane</keyword>
<feature type="transmembrane region" description="Helical" evidence="6">
    <location>
        <begin position="264"/>
        <end position="286"/>
    </location>
</feature>
<feature type="transmembrane region" description="Helical" evidence="6">
    <location>
        <begin position="7"/>
        <end position="30"/>
    </location>
</feature>
<reference evidence="8" key="1">
    <citation type="submission" date="2023-07" db="EMBL/GenBank/DDBJ databases">
        <title>Gilvimarinus algae sp. nov., isolated from the surface of Kelp.</title>
        <authorList>
            <person name="Sun Y.Y."/>
            <person name="Gong Y."/>
            <person name="Du Z.J."/>
        </authorList>
    </citation>
    <scope>NUCLEOTIDE SEQUENCE</scope>
    <source>
        <strain evidence="8">SDUM040014</strain>
    </source>
</reference>
<dbReference type="Proteomes" id="UP001168380">
    <property type="component" value="Unassembled WGS sequence"/>
</dbReference>
<feature type="transmembrane region" description="Helical" evidence="6">
    <location>
        <begin position="50"/>
        <end position="71"/>
    </location>
</feature>